<reference evidence="2" key="1">
    <citation type="submission" date="2021-05" db="EMBL/GenBank/DDBJ databases">
        <authorList>
            <person name="Alioto T."/>
            <person name="Alioto T."/>
            <person name="Gomez Garrido J."/>
        </authorList>
    </citation>
    <scope>NUCLEOTIDE SEQUENCE</scope>
</reference>
<dbReference type="EMBL" id="HBUF01000972">
    <property type="protein sequence ID" value="CAG6605820.1"/>
    <property type="molecule type" value="Transcribed_RNA"/>
</dbReference>
<organism evidence="2">
    <name type="scientific">Cacopsylla melanoneura</name>
    <dbReference type="NCBI Taxonomy" id="428564"/>
    <lineage>
        <taxon>Eukaryota</taxon>
        <taxon>Metazoa</taxon>
        <taxon>Ecdysozoa</taxon>
        <taxon>Arthropoda</taxon>
        <taxon>Hexapoda</taxon>
        <taxon>Insecta</taxon>
        <taxon>Pterygota</taxon>
        <taxon>Neoptera</taxon>
        <taxon>Paraneoptera</taxon>
        <taxon>Hemiptera</taxon>
        <taxon>Sternorrhyncha</taxon>
        <taxon>Psylloidea</taxon>
        <taxon>Psyllidae</taxon>
        <taxon>Psyllinae</taxon>
        <taxon>Cacopsylla</taxon>
    </lineage>
</organism>
<sequence>MVSLMMRRNQMPILQELREKLRREMMMMRMKMKAQMKTLTLTNKNQMLQRNTIVTQHQLTRMMILMLQKVQRKRRRKSPGKQSQFQKSPDKREKRKSPLVAKPGKRRRIRMHPRNQCQHSCFG</sequence>
<dbReference type="EMBL" id="HBUF01594767">
    <property type="protein sequence ID" value="CAG6774432.1"/>
    <property type="molecule type" value="Transcribed_RNA"/>
</dbReference>
<protein>
    <submittedName>
        <fullName evidence="2">Uncharacterized protein</fullName>
    </submittedName>
</protein>
<dbReference type="AlphaFoldDB" id="A0A8D8LAE8"/>
<proteinExistence type="predicted"/>
<evidence type="ECO:0000313" key="2">
    <source>
        <dbReference type="EMBL" id="CAG6605820.1"/>
    </source>
</evidence>
<dbReference type="EMBL" id="HBUF01000973">
    <property type="protein sequence ID" value="CAG6605823.1"/>
    <property type="molecule type" value="Transcribed_RNA"/>
</dbReference>
<feature type="compositionally biased region" description="Basic residues" evidence="1">
    <location>
        <begin position="70"/>
        <end position="79"/>
    </location>
</feature>
<name>A0A8D8LAE8_9HEMI</name>
<dbReference type="EMBL" id="HBUF01000975">
    <property type="protein sequence ID" value="CAG6605829.1"/>
    <property type="molecule type" value="Transcribed_RNA"/>
</dbReference>
<dbReference type="EMBL" id="HBUF01594766">
    <property type="protein sequence ID" value="CAG6774429.1"/>
    <property type="molecule type" value="Transcribed_RNA"/>
</dbReference>
<dbReference type="EMBL" id="HBUF01594764">
    <property type="protein sequence ID" value="CAG6774423.1"/>
    <property type="molecule type" value="Transcribed_RNA"/>
</dbReference>
<dbReference type="EMBL" id="HBUF01000974">
    <property type="protein sequence ID" value="CAG6605826.1"/>
    <property type="molecule type" value="Transcribed_RNA"/>
</dbReference>
<accession>A0A8D8LAE8</accession>
<feature type="region of interest" description="Disordered" evidence="1">
    <location>
        <begin position="70"/>
        <end position="123"/>
    </location>
</feature>
<dbReference type="EMBL" id="HBUF01594765">
    <property type="protein sequence ID" value="CAG6774426.1"/>
    <property type="molecule type" value="Transcribed_RNA"/>
</dbReference>
<evidence type="ECO:0000256" key="1">
    <source>
        <dbReference type="SAM" id="MobiDB-lite"/>
    </source>
</evidence>
<feature type="compositionally biased region" description="Basic residues" evidence="1">
    <location>
        <begin position="93"/>
        <end position="113"/>
    </location>
</feature>